<feature type="chain" id="PRO_5002818547" description="C-type lectin domain-containing protein" evidence="1">
    <location>
        <begin position="22"/>
        <end position="187"/>
    </location>
</feature>
<dbReference type="Gene3D" id="3.10.100.10">
    <property type="entry name" value="Mannose-Binding Protein A, subunit A"/>
    <property type="match status" value="1"/>
</dbReference>
<dbReference type="SUPFAM" id="SSF56436">
    <property type="entry name" value="C-type lectin-like"/>
    <property type="match status" value="1"/>
</dbReference>
<protein>
    <recommendedName>
        <fullName evidence="2">C-type lectin domain-containing protein</fullName>
    </recommendedName>
</protein>
<dbReference type="SMART" id="SM00034">
    <property type="entry name" value="CLECT"/>
    <property type="match status" value="1"/>
</dbReference>
<dbReference type="PhylomeDB" id="B4MTG7"/>
<dbReference type="InParanoid" id="B4MTG7"/>
<dbReference type="FunCoup" id="B4MTG7">
    <property type="interactions" value="6"/>
</dbReference>
<evidence type="ECO:0000259" key="2">
    <source>
        <dbReference type="PROSITE" id="PS50041"/>
    </source>
</evidence>
<dbReference type="InterPro" id="IPR050111">
    <property type="entry name" value="C-type_lectin/snaclec_domain"/>
</dbReference>
<gene>
    <name evidence="3" type="primary">Dwil\GK23835</name>
    <name evidence="3" type="ORF">Dwil_GK23835</name>
</gene>
<evidence type="ECO:0000313" key="3">
    <source>
        <dbReference type="EMBL" id="EDW75406.1"/>
    </source>
</evidence>
<dbReference type="PANTHER" id="PTHR22803">
    <property type="entry name" value="MANNOSE, PHOSPHOLIPASE, LECTIN RECEPTOR RELATED"/>
    <property type="match status" value="1"/>
</dbReference>
<dbReference type="EMBL" id="CH963852">
    <property type="protein sequence ID" value="EDW75406.1"/>
    <property type="molecule type" value="Genomic_DNA"/>
</dbReference>
<dbReference type="InterPro" id="IPR001304">
    <property type="entry name" value="C-type_lectin-like"/>
</dbReference>
<dbReference type="Proteomes" id="UP000007798">
    <property type="component" value="Unassembled WGS sequence"/>
</dbReference>
<dbReference type="eggNOG" id="KOG4297">
    <property type="taxonomic scope" value="Eukaryota"/>
</dbReference>
<name>B4MTG7_DROWI</name>
<dbReference type="HOGENOM" id="CLU_049894_13_2_1"/>
<evidence type="ECO:0000313" key="4">
    <source>
        <dbReference type="Proteomes" id="UP000007798"/>
    </source>
</evidence>
<dbReference type="Pfam" id="PF00059">
    <property type="entry name" value="Lectin_C"/>
    <property type="match status" value="1"/>
</dbReference>
<evidence type="ECO:0000256" key="1">
    <source>
        <dbReference type="SAM" id="SignalP"/>
    </source>
</evidence>
<dbReference type="InterPro" id="IPR016187">
    <property type="entry name" value="CTDL_fold"/>
</dbReference>
<dbReference type="SMR" id="B4MTG7"/>
<accession>B4MTG7</accession>
<dbReference type="PROSITE" id="PS50041">
    <property type="entry name" value="C_TYPE_LECTIN_2"/>
    <property type="match status" value="1"/>
</dbReference>
<feature type="domain" description="C-type lectin" evidence="2">
    <location>
        <begin position="47"/>
        <end position="162"/>
    </location>
</feature>
<dbReference type="CDD" id="cd00037">
    <property type="entry name" value="CLECT"/>
    <property type="match status" value="1"/>
</dbReference>
<sequence>MLKHTVLTIALLACLVVNSTSYDKYAINFYPGNRNDEPANTEPFIKINDGYYYFGMDGSNWYVAYEKCRALKSELVTFDTAEEFEAIANYLKARGDKNSYWTSGNDLGREGTYNWFTTGQKFTISKWAPGQPDNYKGLEHCIHMGYIWKSSTDFELDDRPCSNDKNSLFHYICEAPQQETISLVVWK</sequence>
<feature type="signal peptide" evidence="1">
    <location>
        <begin position="1"/>
        <end position="21"/>
    </location>
</feature>
<keyword evidence="1" id="KW-0732">Signal</keyword>
<reference evidence="3 4" key="1">
    <citation type="journal article" date="2007" name="Nature">
        <title>Evolution of genes and genomes on the Drosophila phylogeny.</title>
        <authorList>
            <consortium name="Drosophila 12 Genomes Consortium"/>
            <person name="Clark A.G."/>
            <person name="Eisen M.B."/>
            <person name="Smith D.R."/>
            <person name="Bergman C.M."/>
            <person name="Oliver B."/>
            <person name="Markow T.A."/>
            <person name="Kaufman T.C."/>
            <person name="Kellis M."/>
            <person name="Gelbart W."/>
            <person name="Iyer V.N."/>
            <person name="Pollard D.A."/>
            <person name="Sackton T.B."/>
            <person name="Larracuente A.M."/>
            <person name="Singh N.D."/>
            <person name="Abad J.P."/>
            <person name="Abt D.N."/>
            <person name="Adryan B."/>
            <person name="Aguade M."/>
            <person name="Akashi H."/>
            <person name="Anderson W.W."/>
            <person name="Aquadro C.F."/>
            <person name="Ardell D.H."/>
            <person name="Arguello R."/>
            <person name="Artieri C.G."/>
            <person name="Barbash D.A."/>
            <person name="Barker D."/>
            <person name="Barsanti P."/>
            <person name="Batterham P."/>
            <person name="Batzoglou S."/>
            <person name="Begun D."/>
            <person name="Bhutkar A."/>
            <person name="Blanco E."/>
            <person name="Bosak S.A."/>
            <person name="Bradley R.K."/>
            <person name="Brand A.D."/>
            <person name="Brent M.R."/>
            <person name="Brooks A.N."/>
            <person name="Brown R.H."/>
            <person name="Butlin R.K."/>
            <person name="Caggese C."/>
            <person name="Calvi B.R."/>
            <person name="Bernardo de Carvalho A."/>
            <person name="Caspi A."/>
            <person name="Castrezana S."/>
            <person name="Celniker S.E."/>
            <person name="Chang J.L."/>
            <person name="Chapple C."/>
            <person name="Chatterji S."/>
            <person name="Chinwalla A."/>
            <person name="Civetta A."/>
            <person name="Clifton S.W."/>
            <person name="Comeron J.M."/>
            <person name="Costello J.C."/>
            <person name="Coyne J.A."/>
            <person name="Daub J."/>
            <person name="David R.G."/>
            <person name="Delcher A.L."/>
            <person name="Delehaunty K."/>
            <person name="Do C.B."/>
            <person name="Ebling H."/>
            <person name="Edwards K."/>
            <person name="Eickbush T."/>
            <person name="Evans J.D."/>
            <person name="Filipski A."/>
            <person name="Findeiss S."/>
            <person name="Freyhult E."/>
            <person name="Fulton L."/>
            <person name="Fulton R."/>
            <person name="Garcia A.C."/>
            <person name="Gardiner A."/>
            <person name="Garfield D.A."/>
            <person name="Garvin B.E."/>
            <person name="Gibson G."/>
            <person name="Gilbert D."/>
            <person name="Gnerre S."/>
            <person name="Godfrey J."/>
            <person name="Good R."/>
            <person name="Gotea V."/>
            <person name="Gravely B."/>
            <person name="Greenberg A.J."/>
            <person name="Griffiths-Jones S."/>
            <person name="Gross S."/>
            <person name="Guigo R."/>
            <person name="Gustafson E.A."/>
            <person name="Haerty W."/>
            <person name="Hahn M.W."/>
            <person name="Halligan D.L."/>
            <person name="Halpern A.L."/>
            <person name="Halter G.M."/>
            <person name="Han M.V."/>
            <person name="Heger A."/>
            <person name="Hillier L."/>
            <person name="Hinrichs A.S."/>
            <person name="Holmes I."/>
            <person name="Hoskins R.A."/>
            <person name="Hubisz M.J."/>
            <person name="Hultmark D."/>
            <person name="Huntley M.A."/>
            <person name="Jaffe D.B."/>
            <person name="Jagadeeshan S."/>
            <person name="Jeck W.R."/>
            <person name="Johnson J."/>
            <person name="Jones C.D."/>
            <person name="Jordan W.C."/>
            <person name="Karpen G.H."/>
            <person name="Kataoka E."/>
            <person name="Keightley P.D."/>
            <person name="Kheradpour P."/>
            <person name="Kirkness E.F."/>
            <person name="Koerich L.B."/>
            <person name="Kristiansen K."/>
            <person name="Kudrna D."/>
            <person name="Kulathinal R.J."/>
            <person name="Kumar S."/>
            <person name="Kwok R."/>
            <person name="Lander E."/>
            <person name="Langley C.H."/>
            <person name="Lapoint R."/>
            <person name="Lazzaro B.P."/>
            <person name="Lee S.J."/>
            <person name="Levesque L."/>
            <person name="Li R."/>
            <person name="Lin C.F."/>
            <person name="Lin M.F."/>
            <person name="Lindblad-Toh K."/>
            <person name="Llopart A."/>
            <person name="Long M."/>
            <person name="Low L."/>
            <person name="Lozovsky E."/>
            <person name="Lu J."/>
            <person name="Luo M."/>
            <person name="Machado C.A."/>
            <person name="Makalowski W."/>
            <person name="Marzo M."/>
            <person name="Matsuda M."/>
            <person name="Matzkin L."/>
            <person name="McAllister B."/>
            <person name="McBride C.S."/>
            <person name="McKernan B."/>
            <person name="McKernan K."/>
            <person name="Mendez-Lago M."/>
            <person name="Minx P."/>
            <person name="Mollenhauer M.U."/>
            <person name="Montooth K."/>
            <person name="Mount S.M."/>
            <person name="Mu X."/>
            <person name="Myers E."/>
            <person name="Negre B."/>
            <person name="Newfeld S."/>
            <person name="Nielsen R."/>
            <person name="Noor M.A."/>
            <person name="O'Grady P."/>
            <person name="Pachter L."/>
            <person name="Papaceit M."/>
            <person name="Parisi M.J."/>
            <person name="Parisi M."/>
            <person name="Parts L."/>
            <person name="Pedersen J.S."/>
            <person name="Pesole G."/>
            <person name="Phillippy A.M."/>
            <person name="Ponting C.P."/>
            <person name="Pop M."/>
            <person name="Porcelli D."/>
            <person name="Powell J.R."/>
            <person name="Prohaska S."/>
            <person name="Pruitt K."/>
            <person name="Puig M."/>
            <person name="Quesneville H."/>
            <person name="Ram K.R."/>
            <person name="Rand D."/>
            <person name="Rasmussen M.D."/>
            <person name="Reed L.K."/>
            <person name="Reenan R."/>
            <person name="Reily A."/>
            <person name="Remington K.A."/>
            <person name="Rieger T.T."/>
            <person name="Ritchie M.G."/>
            <person name="Robin C."/>
            <person name="Rogers Y.H."/>
            <person name="Rohde C."/>
            <person name="Rozas J."/>
            <person name="Rubenfield M.J."/>
            <person name="Ruiz A."/>
            <person name="Russo S."/>
            <person name="Salzberg S.L."/>
            <person name="Sanchez-Gracia A."/>
            <person name="Saranga D.J."/>
            <person name="Sato H."/>
            <person name="Schaeffer S.W."/>
            <person name="Schatz M.C."/>
            <person name="Schlenke T."/>
            <person name="Schwartz R."/>
            <person name="Segarra C."/>
            <person name="Singh R.S."/>
            <person name="Sirot L."/>
            <person name="Sirota M."/>
            <person name="Sisneros N.B."/>
            <person name="Smith C.D."/>
            <person name="Smith T.F."/>
            <person name="Spieth J."/>
            <person name="Stage D.E."/>
            <person name="Stark A."/>
            <person name="Stephan W."/>
            <person name="Strausberg R.L."/>
            <person name="Strempel S."/>
            <person name="Sturgill D."/>
            <person name="Sutton G."/>
            <person name="Sutton G.G."/>
            <person name="Tao W."/>
            <person name="Teichmann S."/>
            <person name="Tobari Y.N."/>
            <person name="Tomimura Y."/>
            <person name="Tsolas J.M."/>
            <person name="Valente V.L."/>
            <person name="Venter E."/>
            <person name="Venter J.C."/>
            <person name="Vicario S."/>
            <person name="Vieira F.G."/>
            <person name="Vilella A.J."/>
            <person name="Villasante A."/>
            <person name="Walenz B."/>
            <person name="Wang J."/>
            <person name="Wasserman M."/>
            <person name="Watts T."/>
            <person name="Wilson D."/>
            <person name="Wilson R.K."/>
            <person name="Wing R.A."/>
            <person name="Wolfner M.F."/>
            <person name="Wong A."/>
            <person name="Wong G.K."/>
            <person name="Wu C.I."/>
            <person name="Wu G."/>
            <person name="Yamamoto D."/>
            <person name="Yang H.P."/>
            <person name="Yang S.P."/>
            <person name="Yorke J.A."/>
            <person name="Yoshida K."/>
            <person name="Zdobnov E."/>
            <person name="Zhang P."/>
            <person name="Zhang Y."/>
            <person name="Zimin A.V."/>
            <person name="Baldwin J."/>
            <person name="Abdouelleil A."/>
            <person name="Abdulkadir J."/>
            <person name="Abebe A."/>
            <person name="Abera B."/>
            <person name="Abreu J."/>
            <person name="Acer S.C."/>
            <person name="Aftuck L."/>
            <person name="Alexander A."/>
            <person name="An P."/>
            <person name="Anderson E."/>
            <person name="Anderson S."/>
            <person name="Arachi H."/>
            <person name="Azer M."/>
            <person name="Bachantsang P."/>
            <person name="Barry A."/>
            <person name="Bayul T."/>
            <person name="Berlin A."/>
            <person name="Bessette D."/>
            <person name="Bloom T."/>
            <person name="Blye J."/>
            <person name="Boguslavskiy L."/>
            <person name="Bonnet C."/>
            <person name="Boukhgalter B."/>
            <person name="Bourzgui I."/>
            <person name="Brown A."/>
            <person name="Cahill P."/>
            <person name="Channer S."/>
            <person name="Cheshatsang Y."/>
            <person name="Chuda L."/>
            <person name="Citroen M."/>
            <person name="Collymore A."/>
            <person name="Cooke P."/>
            <person name="Costello M."/>
            <person name="D'Aco K."/>
            <person name="Daza R."/>
            <person name="De Haan G."/>
            <person name="DeGray S."/>
            <person name="DeMaso C."/>
            <person name="Dhargay N."/>
            <person name="Dooley K."/>
            <person name="Dooley E."/>
            <person name="Doricent M."/>
            <person name="Dorje P."/>
            <person name="Dorjee K."/>
            <person name="Dupes A."/>
            <person name="Elong R."/>
            <person name="Falk J."/>
            <person name="Farina A."/>
            <person name="Faro S."/>
            <person name="Ferguson D."/>
            <person name="Fisher S."/>
            <person name="Foley C.D."/>
            <person name="Franke A."/>
            <person name="Friedrich D."/>
            <person name="Gadbois L."/>
            <person name="Gearin G."/>
            <person name="Gearin C.R."/>
            <person name="Giannoukos G."/>
            <person name="Goode T."/>
            <person name="Graham J."/>
            <person name="Grandbois E."/>
            <person name="Grewal S."/>
            <person name="Gyaltsen K."/>
            <person name="Hafez N."/>
            <person name="Hagos B."/>
            <person name="Hall J."/>
            <person name="Henson C."/>
            <person name="Hollinger A."/>
            <person name="Honan T."/>
            <person name="Huard M.D."/>
            <person name="Hughes L."/>
            <person name="Hurhula B."/>
            <person name="Husby M.E."/>
            <person name="Kamat A."/>
            <person name="Kanga B."/>
            <person name="Kashin S."/>
            <person name="Khazanovich D."/>
            <person name="Kisner P."/>
            <person name="Lance K."/>
            <person name="Lara M."/>
            <person name="Lee W."/>
            <person name="Lennon N."/>
            <person name="Letendre F."/>
            <person name="LeVine R."/>
            <person name="Lipovsky A."/>
            <person name="Liu X."/>
            <person name="Liu J."/>
            <person name="Liu S."/>
            <person name="Lokyitsang T."/>
            <person name="Lokyitsang Y."/>
            <person name="Lubonja R."/>
            <person name="Lui A."/>
            <person name="MacDonald P."/>
            <person name="Magnisalis V."/>
            <person name="Maru K."/>
            <person name="Matthews C."/>
            <person name="McCusker W."/>
            <person name="McDonough S."/>
            <person name="Mehta T."/>
            <person name="Meldrim J."/>
            <person name="Meneus L."/>
            <person name="Mihai O."/>
            <person name="Mihalev A."/>
            <person name="Mihova T."/>
            <person name="Mittelman R."/>
            <person name="Mlenga V."/>
            <person name="Montmayeur A."/>
            <person name="Mulrain L."/>
            <person name="Navidi A."/>
            <person name="Naylor J."/>
            <person name="Negash T."/>
            <person name="Nguyen T."/>
            <person name="Nguyen N."/>
            <person name="Nicol R."/>
            <person name="Norbu C."/>
            <person name="Norbu N."/>
            <person name="Novod N."/>
            <person name="O'Neill B."/>
            <person name="Osman S."/>
            <person name="Markiewicz E."/>
            <person name="Oyono O.L."/>
            <person name="Patti C."/>
            <person name="Phunkhang P."/>
            <person name="Pierre F."/>
            <person name="Priest M."/>
            <person name="Raghuraman S."/>
            <person name="Rege F."/>
            <person name="Reyes R."/>
            <person name="Rise C."/>
            <person name="Rogov P."/>
            <person name="Ross K."/>
            <person name="Ryan E."/>
            <person name="Settipalli S."/>
            <person name="Shea T."/>
            <person name="Sherpa N."/>
            <person name="Shi L."/>
            <person name="Shih D."/>
            <person name="Sparrow T."/>
            <person name="Spaulding J."/>
            <person name="Stalker J."/>
            <person name="Stange-Thomann N."/>
            <person name="Stavropoulos S."/>
            <person name="Stone C."/>
            <person name="Strader C."/>
            <person name="Tesfaye S."/>
            <person name="Thomson T."/>
            <person name="Thoulutsang Y."/>
            <person name="Thoulutsang D."/>
            <person name="Topham K."/>
            <person name="Topping I."/>
            <person name="Tsamla T."/>
            <person name="Vassiliev H."/>
            <person name="Vo A."/>
            <person name="Wangchuk T."/>
            <person name="Wangdi T."/>
            <person name="Weiand M."/>
            <person name="Wilkinson J."/>
            <person name="Wilson A."/>
            <person name="Yadav S."/>
            <person name="Young G."/>
            <person name="Yu Q."/>
            <person name="Zembek L."/>
            <person name="Zhong D."/>
            <person name="Zimmer A."/>
            <person name="Zwirko Z."/>
            <person name="Jaffe D.B."/>
            <person name="Alvarez P."/>
            <person name="Brockman W."/>
            <person name="Butler J."/>
            <person name="Chin C."/>
            <person name="Gnerre S."/>
            <person name="Grabherr M."/>
            <person name="Kleber M."/>
            <person name="Mauceli E."/>
            <person name="MacCallum I."/>
        </authorList>
    </citation>
    <scope>NUCLEOTIDE SEQUENCE [LARGE SCALE GENOMIC DNA]</scope>
    <source>
        <strain evidence="4">Tucson 14030-0811.24</strain>
    </source>
</reference>
<dbReference type="OMA" id="RWFTSGQ"/>
<keyword evidence="4" id="KW-1185">Reference proteome</keyword>
<proteinExistence type="predicted"/>
<dbReference type="AlphaFoldDB" id="B4MTG7"/>
<dbReference type="KEGG" id="dwi:6641522"/>
<dbReference type="InterPro" id="IPR016186">
    <property type="entry name" value="C-type_lectin-like/link_sf"/>
</dbReference>
<dbReference type="OrthoDB" id="6340082at2759"/>
<organism evidence="3 4">
    <name type="scientific">Drosophila willistoni</name>
    <name type="common">Fruit fly</name>
    <dbReference type="NCBI Taxonomy" id="7260"/>
    <lineage>
        <taxon>Eukaryota</taxon>
        <taxon>Metazoa</taxon>
        <taxon>Ecdysozoa</taxon>
        <taxon>Arthropoda</taxon>
        <taxon>Hexapoda</taxon>
        <taxon>Insecta</taxon>
        <taxon>Pterygota</taxon>
        <taxon>Neoptera</taxon>
        <taxon>Endopterygota</taxon>
        <taxon>Diptera</taxon>
        <taxon>Brachycera</taxon>
        <taxon>Muscomorpha</taxon>
        <taxon>Ephydroidea</taxon>
        <taxon>Drosophilidae</taxon>
        <taxon>Drosophila</taxon>
        <taxon>Sophophora</taxon>
    </lineage>
</organism>